<keyword evidence="1" id="KW-0560">Oxidoreductase</keyword>
<name>A0ACB7VTG8_DIOAL</name>
<accession>A0ACB7VTG8</accession>
<keyword evidence="2" id="KW-1185">Reference proteome</keyword>
<comment type="caution">
    <text evidence="1">The sequence shown here is derived from an EMBL/GenBank/DDBJ whole genome shotgun (WGS) entry which is preliminary data.</text>
</comment>
<gene>
    <name evidence="1" type="ORF">IHE45_07G104000</name>
</gene>
<dbReference type="EC" id="1.14.11.33" evidence="1"/>
<dbReference type="Proteomes" id="UP000827976">
    <property type="component" value="Chromosome 7"/>
</dbReference>
<organism evidence="1 2">
    <name type="scientific">Dioscorea alata</name>
    <name type="common">Purple yam</name>
    <dbReference type="NCBI Taxonomy" id="55571"/>
    <lineage>
        <taxon>Eukaryota</taxon>
        <taxon>Viridiplantae</taxon>
        <taxon>Streptophyta</taxon>
        <taxon>Embryophyta</taxon>
        <taxon>Tracheophyta</taxon>
        <taxon>Spermatophyta</taxon>
        <taxon>Magnoliopsida</taxon>
        <taxon>Liliopsida</taxon>
        <taxon>Dioscoreales</taxon>
        <taxon>Dioscoreaceae</taxon>
        <taxon>Dioscorea</taxon>
    </lineage>
</organism>
<reference evidence="2" key="1">
    <citation type="journal article" date="2022" name="Nat. Commun.">
        <title>Chromosome evolution and the genetic basis of agronomically important traits in greater yam.</title>
        <authorList>
            <person name="Bredeson J.V."/>
            <person name="Lyons J.B."/>
            <person name="Oniyinde I.O."/>
            <person name="Okereke N.R."/>
            <person name="Kolade O."/>
            <person name="Nnabue I."/>
            <person name="Nwadili C.O."/>
            <person name="Hribova E."/>
            <person name="Parker M."/>
            <person name="Nwogha J."/>
            <person name="Shu S."/>
            <person name="Carlson J."/>
            <person name="Kariba R."/>
            <person name="Muthemba S."/>
            <person name="Knop K."/>
            <person name="Barton G.J."/>
            <person name="Sherwood A.V."/>
            <person name="Lopez-Montes A."/>
            <person name="Asiedu R."/>
            <person name="Jamnadass R."/>
            <person name="Muchugi A."/>
            <person name="Goodstein D."/>
            <person name="Egesi C.N."/>
            <person name="Featherston J."/>
            <person name="Asfaw A."/>
            <person name="Simpson G.G."/>
            <person name="Dolezel J."/>
            <person name="Hendre P.S."/>
            <person name="Van Deynze A."/>
            <person name="Kumar P.L."/>
            <person name="Obidiegwu J.E."/>
            <person name="Bhattacharjee R."/>
            <person name="Rokhsar D.S."/>
        </authorList>
    </citation>
    <scope>NUCLEOTIDE SEQUENCE [LARGE SCALE GENOMIC DNA]</scope>
    <source>
        <strain evidence="2">cv. TDa95/00328</strain>
    </source>
</reference>
<evidence type="ECO:0000313" key="1">
    <source>
        <dbReference type="EMBL" id="KAH7677747.1"/>
    </source>
</evidence>
<protein>
    <submittedName>
        <fullName evidence="1">DNA oxidative demethylase protein</fullName>
        <ecNumber evidence="1">1.14.11.33</ecNumber>
    </submittedName>
</protein>
<proteinExistence type="predicted"/>
<evidence type="ECO:0000313" key="2">
    <source>
        <dbReference type="Proteomes" id="UP000827976"/>
    </source>
</evidence>
<sequence length="350" mass="39428">MGKWRSGFVFGNPTRLLRSASHFHRFSRFPSPSNISPIFFSKSSFSSKKTTMAERTPHSHSSARRGQSHRGNRSVEGKKIWVKVDHGNKSPQTVNTPQQRQSSPGRKEGDGESLRALRPFDICRSGGVDTVRLKASLLELNREKRKELVRSACMSQCHNLRSGMILLKNHLSHEDQMMCLGKNWDPEAKYVDVRPVDGAKPPEIPEVFQKLVKGAIQASHDFLLRQNKHINVEDELPNMSPDLCIINFYNENGRLGLHQDRDESPQSIAKGLPVVSFSVGNSAEFLYGVERDVDKAEKVVLESGDVLIFGGKSRMIFHGVSTIQANTTPKLLVEETKLRPGRLNLTFRQY</sequence>
<dbReference type="EMBL" id="CM037017">
    <property type="protein sequence ID" value="KAH7677747.1"/>
    <property type="molecule type" value="Genomic_DNA"/>
</dbReference>